<dbReference type="SUPFAM" id="SSF55486">
    <property type="entry name" value="Metalloproteases ('zincins'), catalytic domain"/>
    <property type="match status" value="1"/>
</dbReference>
<evidence type="ECO:0000256" key="2">
    <source>
        <dbReference type="ARBA" id="ARBA00022692"/>
    </source>
</evidence>
<feature type="compositionally biased region" description="Gly residues" evidence="5">
    <location>
        <begin position="20"/>
        <end position="34"/>
    </location>
</feature>
<keyword evidence="7" id="KW-1185">Reference proteome</keyword>
<evidence type="ECO:0000313" key="7">
    <source>
        <dbReference type="Proteomes" id="UP000616839"/>
    </source>
</evidence>
<keyword evidence="3" id="KW-1133">Transmembrane helix</keyword>
<feature type="compositionally biased region" description="Basic and acidic residues" evidence="5">
    <location>
        <begin position="7"/>
        <end position="19"/>
    </location>
</feature>
<keyword evidence="2" id="KW-0812">Transmembrane</keyword>
<dbReference type="AlphaFoldDB" id="A0A927K848"/>
<keyword evidence="4" id="KW-0472">Membrane</keyword>
<gene>
    <name evidence="6" type="ORF">IE331_07225</name>
</gene>
<comment type="subcellular location">
    <subcellularLocation>
        <location evidence="1">Membrane</location>
        <topology evidence="1">Single-pass membrane protein</topology>
    </subcellularLocation>
</comment>
<dbReference type="Pfam" id="PF04228">
    <property type="entry name" value="Zn_peptidase"/>
    <property type="match status" value="1"/>
</dbReference>
<sequence>MRFNPKARLDRGQVRDSGRGRSGGGLGGALGGRGGGQQIRVPGGIKAGGGMTGLLVIVLFVVLTQCLGDGGGTGGLPGGSSTGLDPAQVQGSERYDDCRTGADANESADCARVAVVNSIQDYWGDNLESMSGTPYQLALTTTFQDTVSTGCGDATSQVGPFYCPRDSTVYLDTGFFDEVLERQLGGPDGGFVEYYVIGHEYGHHVQNLTGSMGRVRTQQGPDSDAVRLELQADCYAGMWARGATRTDDAAGEALISELTDDDIRLAIEAAESVGDDRIQQKTSGRVNPEGWTHGSAEQRQRWFRTGFDTGDFEACDTFAATRL</sequence>
<dbReference type="PANTHER" id="PTHR30168:SF0">
    <property type="entry name" value="INNER MEMBRANE PROTEIN"/>
    <property type="match status" value="1"/>
</dbReference>
<evidence type="ECO:0000313" key="6">
    <source>
        <dbReference type="EMBL" id="MBD8869410.1"/>
    </source>
</evidence>
<evidence type="ECO:0000256" key="4">
    <source>
        <dbReference type="ARBA" id="ARBA00023136"/>
    </source>
</evidence>
<dbReference type="InterPro" id="IPR007343">
    <property type="entry name" value="Uncharacterised_pept_Zn_put"/>
</dbReference>
<evidence type="ECO:0000256" key="1">
    <source>
        <dbReference type="ARBA" id="ARBA00004167"/>
    </source>
</evidence>
<dbReference type="PANTHER" id="PTHR30168">
    <property type="entry name" value="PUTATIVE MEMBRANE PROTEIN YPFJ"/>
    <property type="match status" value="1"/>
</dbReference>
<proteinExistence type="predicted"/>
<protein>
    <submittedName>
        <fullName evidence="6">Neutral zinc metallopeptidase</fullName>
    </submittedName>
</protein>
<organism evidence="6 7">
    <name type="scientific">Nocardioides donggukensis</name>
    <dbReference type="NCBI Taxonomy" id="2774019"/>
    <lineage>
        <taxon>Bacteria</taxon>
        <taxon>Bacillati</taxon>
        <taxon>Actinomycetota</taxon>
        <taxon>Actinomycetes</taxon>
        <taxon>Propionibacteriales</taxon>
        <taxon>Nocardioidaceae</taxon>
        <taxon>Nocardioides</taxon>
    </lineage>
</organism>
<dbReference type="GO" id="GO:0016020">
    <property type="term" value="C:membrane"/>
    <property type="evidence" value="ECO:0007669"/>
    <property type="project" value="UniProtKB-SubCell"/>
</dbReference>
<name>A0A927K848_9ACTN</name>
<evidence type="ECO:0000256" key="5">
    <source>
        <dbReference type="SAM" id="MobiDB-lite"/>
    </source>
</evidence>
<accession>A0A927K848</accession>
<dbReference type="RefSeq" id="WP_192142080.1">
    <property type="nucleotide sequence ID" value="NZ_JACYXZ010000002.1"/>
</dbReference>
<dbReference type="Proteomes" id="UP000616839">
    <property type="component" value="Unassembled WGS sequence"/>
</dbReference>
<dbReference type="EMBL" id="JACYXZ010000002">
    <property type="protein sequence ID" value="MBD8869410.1"/>
    <property type="molecule type" value="Genomic_DNA"/>
</dbReference>
<reference evidence="6" key="1">
    <citation type="submission" date="2020-09" db="EMBL/GenBank/DDBJ databases">
        <title>Nocardioides sp. strain MJB4 16S ribosomal RNA gene Genome sequencing and assembly.</title>
        <authorList>
            <person name="Kim I."/>
        </authorList>
    </citation>
    <scope>NUCLEOTIDE SEQUENCE</scope>
    <source>
        <strain evidence="6">MJB4</strain>
    </source>
</reference>
<evidence type="ECO:0000256" key="3">
    <source>
        <dbReference type="ARBA" id="ARBA00022989"/>
    </source>
</evidence>
<feature type="region of interest" description="Disordered" evidence="5">
    <location>
        <begin position="276"/>
        <end position="297"/>
    </location>
</feature>
<comment type="caution">
    <text evidence="6">The sequence shown here is derived from an EMBL/GenBank/DDBJ whole genome shotgun (WGS) entry which is preliminary data.</text>
</comment>
<feature type="region of interest" description="Disordered" evidence="5">
    <location>
        <begin position="1"/>
        <end position="34"/>
    </location>
</feature>